<dbReference type="InterPro" id="IPR050357">
    <property type="entry name" value="Arrestin_domain-protein"/>
</dbReference>
<dbReference type="GO" id="GO:0015031">
    <property type="term" value="P:protein transport"/>
    <property type="evidence" value="ECO:0007669"/>
    <property type="project" value="TreeGrafter"/>
</dbReference>
<protein>
    <submittedName>
        <fullName evidence="4">Arrestin domain-containing protein 3-like</fullName>
    </submittedName>
</protein>
<keyword evidence="3" id="KW-1185">Reference proteome</keyword>
<dbReference type="PANTHER" id="PTHR11188:SF135">
    <property type="entry name" value="ARRESTIN DOMAIN CONTAINING 3-LIKE-RELATED"/>
    <property type="match status" value="1"/>
</dbReference>
<proteinExistence type="inferred from homology"/>
<dbReference type="KEGG" id="cgob:115013413"/>
<evidence type="ECO:0000313" key="4">
    <source>
        <dbReference type="RefSeq" id="XP_029295566.1"/>
    </source>
</evidence>
<evidence type="ECO:0000256" key="1">
    <source>
        <dbReference type="ARBA" id="ARBA00005298"/>
    </source>
</evidence>
<dbReference type="Pfam" id="PF00339">
    <property type="entry name" value="Arrestin_N"/>
    <property type="match status" value="1"/>
</dbReference>
<dbReference type="InterPro" id="IPR014756">
    <property type="entry name" value="Ig_E-set"/>
</dbReference>
<dbReference type="SUPFAM" id="SSF81296">
    <property type="entry name" value="E set domains"/>
    <property type="match status" value="2"/>
</dbReference>
<dbReference type="GO" id="GO:0007399">
    <property type="term" value="P:nervous system development"/>
    <property type="evidence" value="ECO:0007669"/>
    <property type="project" value="UniProtKB-ARBA"/>
</dbReference>
<accession>A0A6J2QD45</accession>
<dbReference type="Gene3D" id="2.60.40.640">
    <property type="match status" value="2"/>
</dbReference>
<dbReference type="SMART" id="SM01017">
    <property type="entry name" value="Arrestin_C"/>
    <property type="match status" value="1"/>
</dbReference>
<organism evidence="3 4">
    <name type="scientific">Cottoperca gobio</name>
    <name type="common">Frogmouth</name>
    <name type="synonym">Aphritis gobio</name>
    <dbReference type="NCBI Taxonomy" id="56716"/>
    <lineage>
        <taxon>Eukaryota</taxon>
        <taxon>Metazoa</taxon>
        <taxon>Chordata</taxon>
        <taxon>Craniata</taxon>
        <taxon>Vertebrata</taxon>
        <taxon>Euteleostomi</taxon>
        <taxon>Actinopterygii</taxon>
        <taxon>Neopterygii</taxon>
        <taxon>Teleostei</taxon>
        <taxon>Neoteleostei</taxon>
        <taxon>Acanthomorphata</taxon>
        <taxon>Eupercaria</taxon>
        <taxon>Perciformes</taxon>
        <taxon>Notothenioidei</taxon>
        <taxon>Bovichtidae</taxon>
        <taxon>Cottoperca</taxon>
    </lineage>
</organism>
<sequence length="319" mass="35347">MLQSTVKNFKINFNVARSTFSSGDLIAGHITFDLTKKTKITSITMALTGKANVRWSTGGGKNRHKKVYSAKLEFVNFKSVIVQENRITGEAATFQPGTHVYPFTCQFPHGNFPSTFHGVHGHITYSLTVGVHRAWHMAKDFVTELNFVNRINTDQPELHAPLSGSNNMTLCCLWCASDPITMTVSLEKKAFIPGETVKIICEFSNASSWTVTPKVTLQQKQVYYTLSKASRRMLFKNVVSVTGQPVCAHTHDVHTSILLTIPPSTTLTVSNCSIIDVDYIIEVSLSTRASANLTVLFPIIMCDTTVDAYPPPYFFSPSK</sequence>
<name>A0A6J2QD45_COTGO</name>
<reference evidence="4" key="1">
    <citation type="submission" date="2025-08" db="UniProtKB">
        <authorList>
            <consortium name="RefSeq"/>
        </authorList>
    </citation>
    <scope>IDENTIFICATION</scope>
</reference>
<dbReference type="InParanoid" id="A0A6J2QD45"/>
<evidence type="ECO:0000259" key="2">
    <source>
        <dbReference type="SMART" id="SM01017"/>
    </source>
</evidence>
<dbReference type="InterPro" id="IPR014752">
    <property type="entry name" value="Arrestin-like_C"/>
</dbReference>
<dbReference type="InterPro" id="IPR011021">
    <property type="entry name" value="Arrestin-like_N"/>
</dbReference>
<dbReference type="GO" id="GO:0005737">
    <property type="term" value="C:cytoplasm"/>
    <property type="evidence" value="ECO:0007669"/>
    <property type="project" value="TreeGrafter"/>
</dbReference>
<evidence type="ECO:0000313" key="3">
    <source>
        <dbReference type="Proteomes" id="UP000504630"/>
    </source>
</evidence>
<feature type="domain" description="Arrestin C-terminal-like" evidence="2">
    <location>
        <begin position="176"/>
        <end position="308"/>
    </location>
</feature>
<dbReference type="GO" id="GO:0005886">
    <property type="term" value="C:plasma membrane"/>
    <property type="evidence" value="ECO:0007669"/>
    <property type="project" value="TreeGrafter"/>
</dbReference>
<dbReference type="InterPro" id="IPR011022">
    <property type="entry name" value="Arrestin_C-like"/>
</dbReference>
<dbReference type="AlphaFoldDB" id="A0A6J2QD45"/>
<dbReference type="Pfam" id="PF02752">
    <property type="entry name" value="Arrestin_C"/>
    <property type="match status" value="1"/>
</dbReference>
<dbReference type="Proteomes" id="UP000504630">
    <property type="component" value="Chromosome 9"/>
</dbReference>
<gene>
    <name evidence="4" type="primary">LOC115013413</name>
</gene>
<dbReference type="RefSeq" id="XP_029295566.1">
    <property type="nucleotide sequence ID" value="XM_029439706.1"/>
</dbReference>
<dbReference type="OrthoDB" id="2333384at2759"/>
<dbReference type="PANTHER" id="PTHR11188">
    <property type="entry name" value="ARRESTIN DOMAIN CONTAINING PROTEIN"/>
    <property type="match status" value="1"/>
</dbReference>
<dbReference type="GeneID" id="115013413"/>
<comment type="similarity">
    <text evidence="1">Belongs to the arrestin family.</text>
</comment>